<reference evidence="5" key="1">
    <citation type="submission" date="2023-06" db="EMBL/GenBank/DDBJ databases">
        <title>Reference genome for the Northern bat (Eptesicus nilssonii), a most northern bat species.</title>
        <authorList>
            <person name="Laine V.N."/>
            <person name="Pulliainen A.T."/>
            <person name="Lilley T.M."/>
        </authorList>
    </citation>
    <scope>NUCLEOTIDE SEQUENCE</scope>
    <source>
        <strain evidence="5">BLF_Eptnil</strain>
        <tissue evidence="5">Kidney</tissue>
    </source>
</reference>
<evidence type="ECO:0000256" key="1">
    <source>
        <dbReference type="ARBA" id="ARBA00004370"/>
    </source>
</evidence>
<name>A0AA40LHX9_CNENI</name>
<keyword evidence="3" id="KW-0106">Calcium</keyword>
<keyword evidence="2" id="KW-0472">Membrane</keyword>
<dbReference type="CDD" id="cd11304">
    <property type="entry name" value="Cadherin_repeat"/>
    <property type="match status" value="1"/>
</dbReference>
<comment type="caution">
    <text evidence="5">The sequence shown here is derived from an EMBL/GenBank/DDBJ whole genome shotgun (WGS) entry which is preliminary data.</text>
</comment>
<accession>A0AA40LHX9</accession>
<keyword evidence="6" id="KW-1185">Reference proteome</keyword>
<dbReference type="GO" id="GO:0016020">
    <property type="term" value="C:membrane"/>
    <property type="evidence" value="ECO:0007669"/>
    <property type="project" value="UniProtKB-SubCell"/>
</dbReference>
<dbReference type="EMBL" id="JAULJE010000018">
    <property type="protein sequence ID" value="KAK1332249.1"/>
    <property type="molecule type" value="Genomic_DNA"/>
</dbReference>
<comment type="subcellular location">
    <subcellularLocation>
        <location evidence="1">Membrane</location>
    </subcellularLocation>
</comment>
<dbReference type="GO" id="GO:0005509">
    <property type="term" value="F:calcium ion binding"/>
    <property type="evidence" value="ECO:0007669"/>
    <property type="project" value="UniProtKB-UniRule"/>
</dbReference>
<evidence type="ECO:0000313" key="6">
    <source>
        <dbReference type="Proteomes" id="UP001177744"/>
    </source>
</evidence>
<dbReference type="PROSITE" id="PS50268">
    <property type="entry name" value="CADHERIN_2"/>
    <property type="match status" value="1"/>
</dbReference>
<evidence type="ECO:0000259" key="4">
    <source>
        <dbReference type="PROSITE" id="PS50268"/>
    </source>
</evidence>
<organism evidence="5 6">
    <name type="scientific">Cnephaeus nilssonii</name>
    <name type="common">Northern bat</name>
    <name type="synonym">Eptesicus nilssonii</name>
    <dbReference type="NCBI Taxonomy" id="3371016"/>
    <lineage>
        <taxon>Eukaryota</taxon>
        <taxon>Metazoa</taxon>
        <taxon>Chordata</taxon>
        <taxon>Craniata</taxon>
        <taxon>Vertebrata</taxon>
        <taxon>Euteleostomi</taxon>
        <taxon>Mammalia</taxon>
        <taxon>Eutheria</taxon>
        <taxon>Laurasiatheria</taxon>
        <taxon>Chiroptera</taxon>
        <taxon>Yangochiroptera</taxon>
        <taxon>Vespertilionidae</taxon>
        <taxon>Cnephaeus</taxon>
    </lineage>
</organism>
<sequence>MKEVGKHRKNPCTSNILFFLEDVLAFPDFVIENGSPVLENVSEHTRVAIITVPASPSASLMGDPVIINADPVVHPFVLSRRSSHQWELLTTGVPKLDFETVPLYSLVIYAKDSQGATASQTILIQIADVNEPPTFRGALAQRDQGTELSSWGKKGPLGPKCGFCVLGPLCSHRVMAVGERRRIMLTKRMLKG</sequence>
<dbReference type="Gene3D" id="2.60.40.60">
    <property type="entry name" value="Cadherins"/>
    <property type="match status" value="1"/>
</dbReference>
<proteinExistence type="predicted"/>
<dbReference type="InterPro" id="IPR002126">
    <property type="entry name" value="Cadherin-like_dom"/>
</dbReference>
<feature type="domain" description="Cadherin" evidence="4">
    <location>
        <begin position="76"/>
        <end position="135"/>
    </location>
</feature>
<dbReference type="InterPro" id="IPR015919">
    <property type="entry name" value="Cadherin-like_sf"/>
</dbReference>
<dbReference type="Proteomes" id="UP001177744">
    <property type="component" value="Unassembled WGS sequence"/>
</dbReference>
<evidence type="ECO:0000256" key="2">
    <source>
        <dbReference type="ARBA" id="ARBA00023136"/>
    </source>
</evidence>
<dbReference type="AlphaFoldDB" id="A0AA40LHX9"/>
<evidence type="ECO:0000313" key="5">
    <source>
        <dbReference type="EMBL" id="KAK1332249.1"/>
    </source>
</evidence>
<dbReference type="GO" id="GO:0007156">
    <property type="term" value="P:homophilic cell adhesion via plasma membrane adhesion molecules"/>
    <property type="evidence" value="ECO:0007669"/>
    <property type="project" value="InterPro"/>
</dbReference>
<dbReference type="SUPFAM" id="SSF49313">
    <property type="entry name" value="Cadherin-like"/>
    <property type="match status" value="1"/>
</dbReference>
<evidence type="ECO:0000256" key="3">
    <source>
        <dbReference type="PROSITE-ProRule" id="PRU00043"/>
    </source>
</evidence>
<gene>
    <name evidence="5" type="ORF">QTO34_006921</name>
</gene>
<protein>
    <recommendedName>
        <fullName evidence="4">Cadherin domain-containing protein</fullName>
    </recommendedName>
</protein>